<reference evidence="1 2" key="1">
    <citation type="journal article" date="2022" name="Genome Biol. Evol.">
        <title>The Spruce Budworm Genome: Reconstructing the Evolutionary History of Antifreeze Proteins.</title>
        <authorList>
            <person name="Beliveau C."/>
            <person name="Gagne P."/>
            <person name="Picq S."/>
            <person name="Vernygora O."/>
            <person name="Keeling C.I."/>
            <person name="Pinkney K."/>
            <person name="Doucet D."/>
            <person name="Wen F."/>
            <person name="Johnston J.S."/>
            <person name="Maaroufi H."/>
            <person name="Boyle B."/>
            <person name="Laroche J."/>
            <person name="Dewar K."/>
            <person name="Juretic N."/>
            <person name="Blackburn G."/>
            <person name="Nisole A."/>
            <person name="Brunet B."/>
            <person name="Brandao M."/>
            <person name="Lumley L."/>
            <person name="Duan J."/>
            <person name="Quan G."/>
            <person name="Lucarotti C.J."/>
            <person name="Roe A.D."/>
            <person name="Sperling F.A.H."/>
            <person name="Levesque R.C."/>
            <person name="Cusson M."/>
        </authorList>
    </citation>
    <scope>NUCLEOTIDE SEQUENCE [LARGE SCALE GENOMIC DNA]</scope>
    <source>
        <strain evidence="1">Glfc:IPQL:Cfum</strain>
    </source>
</reference>
<proteinExistence type="predicted"/>
<sequence>MDISETTKFVREKPMFRDYPTANTQSHGKENVRVLVTVPIVTILELSVKFLSAQVNNSSVQMAHRDIKVELSPPPYYTDAFRTQPELIFRATQPYTMLIDASPKALHSDRSCAFRIHRDPAYLPSRRSILLEAYRQLVSRSADAIRDPSDPPSCEQSCREAAVLALCVSVMAAIALIFIFLLNRAKTAQISVTTLNPALEVNKLPEGSTDAIFALQIRQIRTTSEATPAASAGNNLNVVGASAPGVQPQSENYQAIPQFTRTKQKAFDRNAKEKEMKAVDTNIKPLALVWDSCMETNFRDNQRISIQPR</sequence>
<keyword evidence="2" id="KW-1185">Reference proteome</keyword>
<comment type="caution">
    <text evidence="1">The sequence shown here is derived from an EMBL/GenBank/DDBJ whole genome shotgun (WGS) entry which is preliminary data.</text>
</comment>
<name>A0ACC0JC32_CHOFU</name>
<dbReference type="EMBL" id="CM046116">
    <property type="protein sequence ID" value="KAI8421663.1"/>
    <property type="molecule type" value="Genomic_DNA"/>
</dbReference>
<gene>
    <name evidence="1" type="ORF">MSG28_009653</name>
</gene>
<organism evidence="1 2">
    <name type="scientific">Choristoneura fumiferana</name>
    <name type="common">Spruce budworm moth</name>
    <name type="synonym">Archips fumiferana</name>
    <dbReference type="NCBI Taxonomy" id="7141"/>
    <lineage>
        <taxon>Eukaryota</taxon>
        <taxon>Metazoa</taxon>
        <taxon>Ecdysozoa</taxon>
        <taxon>Arthropoda</taxon>
        <taxon>Hexapoda</taxon>
        <taxon>Insecta</taxon>
        <taxon>Pterygota</taxon>
        <taxon>Neoptera</taxon>
        <taxon>Endopterygota</taxon>
        <taxon>Lepidoptera</taxon>
        <taxon>Glossata</taxon>
        <taxon>Ditrysia</taxon>
        <taxon>Tortricoidea</taxon>
        <taxon>Tortricidae</taxon>
        <taxon>Tortricinae</taxon>
        <taxon>Choristoneura</taxon>
    </lineage>
</organism>
<protein>
    <submittedName>
        <fullName evidence="1">Uncharacterized protein</fullName>
    </submittedName>
</protein>
<evidence type="ECO:0000313" key="2">
    <source>
        <dbReference type="Proteomes" id="UP001064048"/>
    </source>
</evidence>
<accession>A0ACC0JC32</accession>
<evidence type="ECO:0000313" key="1">
    <source>
        <dbReference type="EMBL" id="KAI8421663.1"/>
    </source>
</evidence>
<dbReference type="Proteomes" id="UP001064048">
    <property type="component" value="Chromosome 16"/>
</dbReference>